<reference evidence="4" key="1">
    <citation type="journal article" date="2019" name="Int. J. Syst. Evol. Microbiol.">
        <title>The Global Catalogue of Microorganisms (GCM) 10K type strain sequencing project: providing services to taxonomists for standard genome sequencing and annotation.</title>
        <authorList>
            <consortium name="The Broad Institute Genomics Platform"/>
            <consortium name="The Broad Institute Genome Sequencing Center for Infectious Disease"/>
            <person name="Wu L."/>
            <person name="Ma J."/>
        </authorList>
    </citation>
    <scope>NUCLEOTIDE SEQUENCE [LARGE SCALE GENOMIC DNA]</scope>
    <source>
        <strain evidence="4">JCM 17551</strain>
    </source>
</reference>
<dbReference type="SUPFAM" id="SSF47616">
    <property type="entry name" value="GST C-terminal domain-like"/>
    <property type="match status" value="1"/>
</dbReference>
<feature type="domain" description="GST C-terminal" evidence="2">
    <location>
        <begin position="83"/>
        <end position="215"/>
    </location>
</feature>
<evidence type="ECO:0000313" key="4">
    <source>
        <dbReference type="Proteomes" id="UP001501565"/>
    </source>
</evidence>
<dbReference type="SUPFAM" id="SSF52833">
    <property type="entry name" value="Thioredoxin-like"/>
    <property type="match status" value="1"/>
</dbReference>
<dbReference type="CDD" id="cd00570">
    <property type="entry name" value="GST_N_family"/>
    <property type="match status" value="1"/>
</dbReference>
<proteinExistence type="predicted"/>
<keyword evidence="4" id="KW-1185">Reference proteome</keyword>
<dbReference type="PANTHER" id="PTHR43968:SF6">
    <property type="entry name" value="GLUTATHIONE S-TRANSFERASE OMEGA"/>
    <property type="match status" value="1"/>
</dbReference>
<dbReference type="PANTHER" id="PTHR43968">
    <property type="match status" value="1"/>
</dbReference>
<organism evidence="3 4">
    <name type="scientific">Litoribacillus peritrichatus</name>
    <dbReference type="NCBI Taxonomy" id="718191"/>
    <lineage>
        <taxon>Bacteria</taxon>
        <taxon>Pseudomonadati</taxon>
        <taxon>Pseudomonadota</taxon>
        <taxon>Gammaproteobacteria</taxon>
        <taxon>Oceanospirillales</taxon>
        <taxon>Oceanospirillaceae</taxon>
        <taxon>Litoribacillus</taxon>
    </lineage>
</organism>
<dbReference type="InterPro" id="IPR036249">
    <property type="entry name" value="Thioredoxin-like_sf"/>
</dbReference>
<sequence length="248" mass="27862">MIKIVSYKICPFVQRVTALLEAKNIPYEIEFISLSNKPRWFLDIAPNGQVPVLITESGTALFESDAIVEYIDEVTNPLEADVSAEQRAIDRAWSYQAAKHYLVQCSAMRSISEETLQERAENLGKAFAKAERYLTRFAGGSDKTESGSYFKGASLSNVDIAWLPLLHRAAIIEQYTRYDFLANYPNVKNWQKALLGTGLAEKSVSEDFEQVFTEFYLSEKTYLGNDKKYSCTTVGQSSVESCSTESCC</sequence>
<dbReference type="InterPro" id="IPR004045">
    <property type="entry name" value="Glutathione_S-Trfase_N"/>
</dbReference>
<dbReference type="Pfam" id="PF13409">
    <property type="entry name" value="GST_N_2"/>
    <property type="match status" value="1"/>
</dbReference>
<dbReference type="Gene3D" id="1.20.1050.10">
    <property type="match status" value="1"/>
</dbReference>
<dbReference type="PROSITE" id="PS50405">
    <property type="entry name" value="GST_CTER"/>
    <property type="match status" value="1"/>
</dbReference>
<dbReference type="Gene3D" id="3.40.30.10">
    <property type="entry name" value="Glutaredoxin"/>
    <property type="match status" value="1"/>
</dbReference>
<dbReference type="InterPro" id="IPR040079">
    <property type="entry name" value="Glutathione_S-Trfase"/>
</dbReference>
<evidence type="ECO:0000313" key="3">
    <source>
        <dbReference type="EMBL" id="GAA3929943.1"/>
    </source>
</evidence>
<dbReference type="Proteomes" id="UP001501565">
    <property type="component" value="Unassembled WGS sequence"/>
</dbReference>
<dbReference type="SFLD" id="SFLDG00358">
    <property type="entry name" value="Main_(cytGST)"/>
    <property type="match status" value="1"/>
</dbReference>
<feature type="domain" description="GST N-terminal" evidence="1">
    <location>
        <begin position="1"/>
        <end position="79"/>
    </location>
</feature>
<accession>A0ABP7MTK4</accession>
<dbReference type="PROSITE" id="PS50404">
    <property type="entry name" value="GST_NTER"/>
    <property type="match status" value="1"/>
</dbReference>
<evidence type="ECO:0000259" key="2">
    <source>
        <dbReference type="PROSITE" id="PS50405"/>
    </source>
</evidence>
<dbReference type="InterPro" id="IPR010987">
    <property type="entry name" value="Glutathione-S-Trfase_C-like"/>
</dbReference>
<evidence type="ECO:0000259" key="1">
    <source>
        <dbReference type="PROSITE" id="PS50404"/>
    </source>
</evidence>
<name>A0ABP7MTK4_9GAMM</name>
<protein>
    <submittedName>
        <fullName evidence="3">Glutathione S-transferase family protein</fullName>
    </submittedName>
</protein>
<dbReference type="CDD" id="cd00299">
    <property type="entry name" value="GST_C_family"/>
    <property type="match status" value="1"/>
</dbReference>
<dbReference type="RefSeq" id="WP_344799196.1">
    <property type="nucleotide sequence ID" value="NZ_BAABBN010000007.1"/>
</dbReference>
<dbReference type="InterPro" id="IPR036282">
    <property type="entry name" value="Glutathione-S-Trfase_C_sf"/>
</dbReference>
<comment type="caution">
    <text evidence="3">The sequence shown here is derived from an EMBL/GenBank/DDBJ whole genome shotgun (WGS) entry which is preliminary data.</text>
</comment>
<gene>
    <name evidence="3" type="ORF">GCM10022277_28260</name>
</gene>
<dbReference type="InterPro" id="IPR050983">
    <property type="entry name" value="GST_Omega/HSP26"/>
</dbReference>
<dbReference type="EMBL" id="BAABBN010000007">
    <property type="protein sequence ID" value="GAA3929943.1"/>
    <property type="molecule type" value="Genomic_DNA"/>
</dbReference>
<dbReference type="SFLD" id="SFLDS00019">
    <property type="entry name" value="Glutathione_Transferase_(cytos"/>
    <property type="match status" value="1"/>
</dbReference>